<dbReference type="SUPFAM" id="SSF110004">
    <property type="entry name" value="Glycolipid transfer protein, GLTP"/>
    <property type="match status" value="1"/>
</dbReference>
<organism evidence="3">
    <name type="scientific">Schistocephalus solidus</name>
    <name type="common">Tapeworm</name>
    <dbReference type="NCBI Taxonomy" id="70667"/>
    <lineage>
        <taxon>Eukaryota</taxon>
        <taxon>Metazoa</taxon>
        <taxon>Spiralia</taxon>
        <taxon>Lophotrochozoa</taxon>
        <taxon>Platyhelminthes</taxon>
        <taxon>Cestoda</taxon>
        <taxon>Eucestoda</taxon>
        <taxon>Diphyllobothriidea</taxon>
        <taxon>Diphyllobothriidae</taxon>
        <taxon>Schistocephalus</taxon>
    </lineage>
</organism>
<reference evidence="3" key="1">
    <citation type="submission" date="2016-01" db="EMBL/GenBank/DDBJ databases">
        <title>Reference transcriptome for the parasite Schistocephalus solidus: insights into the molecular evolution of parasitism.</title>
        <authorList>
            <person name="Hebert F.O."/>
            <person name="Grambauer S."/>
            <person name="Barber I."/>
            <person name="Landry C.R."/>
            <person name="Aubin-Horth N."/>
        </authorList>
    </citation>
    <scope>NUCLEOTIDE SEQUENCE</scope>
</reference>
<evidence type="ECO:0000256" key="1">
    <source>
        <dbReference type="ARBA" id="ARBA00022448"/>
    </source>
</evidence>
<dbReference type="AlphaFoldDB" id="A0A0X3Q7D4"/>
<evidence type="ECO:0000313" key="3">
    <source>
        <dbReference type="EMBL" id="JAP58327.1"/>
    </source>
</evidence>
<dbReference type="GO" id="GO:1902387">
    <property type="term" value="F:ceramide 1-phosphate binding"/>
    <property type="evidence" value="ECO:0007669"/>
    <property type="project" value="TreeGrafter"/>
</dbReference>
<sequence>FFLIMAMASESSTFKSLFRNIPIPPGSSCCTGVAEFSAWTQQLAILCSHFGRGLKIVQNDMEQNIKKLNKAASKYNQMDIEALLNNEKASGEDKKDPSGTIGVLWLQRGIEFLLEFFHTFLANPKSDTTSMMQSAYERTLKRHHPWITQKTFTGIAHLLSSRESFIKVLSQGEATEQQTLYEMGQFLLAYQPPMSQLTQLLLGLGIETPRNPVDPLPDVKTLIPNPPPE</sequence>
<dbReference type="PANTHER" id="PTHR10219:SF25">
    <property type="entry name" value="PLECKSTRIN HOMOLOGY DOMAIN-CONTAINING FAMILY A MEMBER 8"/>
    <property type="match status" value="1"/>
</dbReference>
<feature type="non-terminal residue" evidence="3">
    <location>
        <position position="1"/>
    </location>
</feature>
<keyword evidence="1" id="KW-0813">Transport</keyword>
<gene>
    <name evidence="3" type="primary">PKHA9</name>
    <name evidence="3" type="ORF">TR115508</name>
</gene>
<dbReference type="GO" id="GO:0016020">
    <property type="term" value="C:membrane"/>
    <property type="evidence" value="ECO:0007669"/>
    <property type="project" value="TreeGrafter"/>
</dbReference>
<accession>A0A0X3Q7D4</accession>
<dbReference type="InterPro" id="IPR014830">
    <property type="entry name" value="Glycolipid_transfer_prot_dom"/>
</dbReference>
<evidence type="ECO:0000259" key="2">
    <source>
        <dbReference type="Pfam" id="PF08718"/>
    </source>
</evidence>
<dbReference type="EMBL" id="GEEE01004898">
    <property type="protein sequence ID" value="JAP58327.1"/>
    <property type="molecule type" value="Transcribed_RNA"/>
</dbReference>
<dbReference type="Pfam" id="PF08718">
    <property type="entry name" value="GLTP"/>
    <property type="match status" value="1"/>
</dbReference>
<feature type="domain" description="Glycolipid transfer protein" evidence="2">
    <location>
        <begin position="33"/>
        <end position="170"/>
    </location>
</feature>
<protein>
    <recommendedName>
        <fullName evidence="2">Glycolipid transfer protein domain-containing protein</fullName>
    </recommendedName>
</protein>
<dbReference type="InterPro" id="IPR036497">
    <property type="entry name" value="GLTP_sf"/>
</dbReference>
<proteinExistence type="predicted"/>
<name>A0A0X3Q7D4_SCHSO</name>
<dbReference type="GO" id="GO:1902388">
    <property type="term" value="F:ceramide 1-phosphate transfer activity"/>
    <property type="evidence" value="ECO:0007669"/>
    <property type="project" value="TreeGrafter"/>
</dbReference>
<dbReference type="GO" id="GO:0005829">
    <property type="term" value="C:cytosol"/>
    <property type="evidence" value="ECO:0007669"/>
    <property type="project" value="TreeGrafter"/>
</dbReference>
<dbReference type="Gene3D" id="1.10.3520.10">
    <property type="entry name" value="Glycolipid transfer protein"/>
    <property type="match status" value="1"/>
</dbReference>
<dbReference type="PANTHER" id="PTHR10219">
    <property type="entry name" value="GLYCOLIPID TRANSFER PROTEIN-RELATED"/>
    <property type="match status" value="1"/>
</dbReference>